<dbReference type="Pfam" id="PF13412">
    <property type="entry name" value="HTH_24"/>
    <property type="match status" value="1"/>
</dbReference>
<dbReference type="Proteomes" id="UP000617544">
    <property type="component" value="Unassembled WGS sequence"/>
</dbReference>
<evidence type="ECO:0000256" key="3">
    <source>
        <dbReference type="ARBA" id="ARBA00023163"/>
    </source>
</evidence>
<dbReference type="GO" id="GO:0043565">
    <property type="term" value="F:sequence-specific DNA binding"/>
    <property type="evidence" value="ECO:0007669"/>
    <property type="project" value="InterPro"/>
</dbReference>
<dbReference type="InterPro" id="IPR000485">
    <property type="entry name" value="AsnC-type_HTH_dom"/>
</dbReference>
<gene>
    <name evidence="5" type="ORF">HA331_07555</name>
</gene>
<dbReference type="SMART" id="SM00344">
    <property type="entry name" value="HTH_ASNC"/>
    <property type="match status" value="1"/>
</dbReference>
<keyword evidence="3" id="KW-0804">Transcription</keyword>
<evidence type="ECO:0000259" key="4">
    <source>
        <dbReference type="PROSITE" id="PS50956"/>
    </source>
</evidence>
<dbReference type="PRINTS" id="PR00033">
    <property type="entry name" value="HTHASNC"/>
</dbReference>
<comment type="caution">
    <text evidence="5">The sequence shown here is derived from an EMBL/GenBank/DDBJ whole genome shotgun (WGS) entry which is preliminary data.</text>
</comment>
<feature type="domain" description="HTH asnC-type" evidence="4">
    <location>
        <begin position="4"/>
        <end position="65"/>
    </location>
</feature>
<dbReference type="AlphaFoldDB" id="A0A832WHW3"/>
<dbReference type="InterPro" id="IPR019888">
    <property type="entry name" value="Tscrpt_reg_AsnC-like"/>
</dbReference>
<organism evidence="5 6">
    <name type="scientific">Pyrococcus horikoshii</name>
    <dbReference type="NCBI Taxonomy" id="53953"/>
    <lineage>
        <taxon>Archaea</taxon>
        <taxon>Methanobacteriati</taxon>
        <taxon>Methanobacteriota</taxon>
        <taxon>Thermococci</taxon>
        <taxon>Thermococcales</taxon>
        <taxon>Thermococcaceae</taxon>
        <taxon>Pyrococcus</taxon>
    </lineage>
</organism>
<dbReference type="SUPFAM" id="SSF46785">
    <property type="entry name" value="Winged helix' DNA-binding domain"/>
    <property type="match status" value="1"/>
</dbReference>
<evidence type="ECO:0000313" key="6">
    <source>
        <dbReference type="Proteomes" id="UP000617544"/>
    </source>
</evidence>
<dbReference type="RefSeq" id="WP_048053019.1">
    <property type="nucleotide sequence ID" value="NZ_DUJN01000007.1"/>
</dbReference>
<dbReference type="PANTHER" id="PTHR43413:SF7">
    <property type="entry name" value="HTH-TYPE TRANSCRIPTIONAL REGULATOR PTR2"/>
    <property type="match status" value="1"/>
</dbReference>
<dbReference type="InterPro" id="IPR019885">
    <property type="entry name" value="Tscrpt_reg_HTH_AsnC-type_CS"/>
</dbReference>
<dbReference type="PROSITE" id="PS50956">
    <property type="entry name" value="HTH_ASNC_2"/>
    <property type="match status" value="1"/>
</dbReference>
<evidence type="ECO:0000256" key="2">
    <source>
        <dbReference type="ARBA" id="ARBA00023125"/>
    </source>
</evidence>
<evidence type="ECO:0000313" key="5">
    <source>
        <dbReference type="EMBL" id="HII61580.1"/>
    </source>
</evidence>
<dbReference type="GeneID" id="1443959"/>
<keyword evidence="1" id="KW-0805">Transcription regulation</keyword>
<dbReference type="InterPro" id="IPR011008">
    <property type="entry name" value="Dimeric_a/b-barrel"/>
</dbReference>
<protein>
    <submittedName>
        <fullName evidence="5">Lrp/AsnC family transcriptional regulator</fullName>
    </submittedName>
</protein>
<name>A0A832WHW3_PYRHR</name>
<accession>A0A832WHW3</accession>
<dbReference type="Gene3D" id="3.30.70.920">
    <property type="match status" value="1"/>
</dbReference>
<dbReference type="InterPro" id="IPR050684">
    <property type="entry name" value="HTH-Siroheme_Decarb"/>
</dbReference>
<sequence>MRKLDRVDMQLVKILSENSRLTYRELADILNTTRQRIARRIDKLKKLGIIRKFTIIPDIDKLGYMYAIVLIKSKVPSDADKVISEISDIEYVKSVEKGVGRYNIIVRLLLPKDIKDAENLISEFLQRIKNAENVEVILISEVRKFEII</sequence>
<dbReference type="InterPro" id="IPR036390">
    <property type="entry name" value="WH_DNA-bd_sf"/>
</dbReference>
<dbReference type="SUPFAM" id="SSF54909">
    <property type="entry name" value="Dimeric alpha+beta barrel"/>
    <property type="match status" value="1"/>
</dbReference>
<evidence type="ECO:0000256" key="1">
    <source>
        <dbReference type="ARBA" id="ARBA00023015"/>
    </source>
</evidence>
<keyword evidence="2" id="KW-0238">DNA-binding</keyword>
<dbReference type="Gene3D" id="1.10.10.10">
    <property type="entry name" value="Winged helix-like DNA-binding domain superfamily/Winged helix DNA-binding domain"/>
    <property type="match status" value="1"/>
</dbReference>
<dbReference type="InterPro" id="IPR036388">
    <property type="entry name" value="WH-like_DNA-bd_sf"/>
</dbReference>
<dbReference type="EMBL" id="DUJN01000007">
    <property type="protein sequence ID" value="HII61580.1"/>
    <property type="molecule type" value="Genomic_DNA"/>
</dbReference>
<reference evidence="5" key="1">
    <citation type="journal article" date="2020" name="bioRxiv">
        <title>A rank-normalized archaeal taxonomy based on genome phylogeny resolves widespread incomplete and uneven classifications.</title>
        <authorList>
            <person name="Rinke C."/>
            <person name="Chuvochina M."/>
            <person name="Mussig A.J."/>
            <person name="Chaumeil P.-A."/>
            <person name="Waite D.W."/>
            <person name="Whitman W.B."/>
            <person name="Parks D.H."/>
            <person name="Hugenholtz P."/>
        </authorList>
    </citation>
    <scope>NUCLEOTIDE SEQUENCE</scope>
    <source>
        <strain evidence="5">UBA8834</strain>
    </source>
</reference>
<proteinExistence type="predicted"/>
<dbReference type="OMA" id="NLVIHIV"/>
<dbReference type="SMR" id="A0A832WHW3"/>
<dbReference type="PROSITE" id="PS00519">
    <property type="entry name" value="HTH_ASNC_1"/>
    <property type="match status" value="1"/>
</dbReference>
<dbReference type="PANTHER" id="PTHR43413">
    <property type="entry name" value="TRANSCRIPTIONAL REGULATOR, ASNC FAMILY"/>
    <property type="match status" value="1"/>
</dbReference>